<organism evidence="8 9">
    <name type="scientific">Byssochlamys spectabilis</name>
    <name type="common">Paecilomyces variotii</name>
    <dbReference type="NCBI Taxonomy" id="264951"/>
    <lineage>
        <taxon>Eukaryota</taxon>
        <taxon>Fungi</taxon>
        <taxon>Dikarya</taxon>
        <taxon>Ascomycota</taxon>
        <taxon>Pezizomycotina</taxon>
        <taxon>Eurotiomycetes</taxon>
        <taxon>Eurotiomycetidae</taxon>
        <taxon>Eurotiales</taxon>
        <taxon>Thermoascaceae</taxon>
        <taxon>Paecilomyces</taxon>
    </lineage>
</organism>
<dbReference type="PRINTS" id="PR00757">
    <property type="entry name" value="AMINEOXDASEF"/>
</dbReference>
<dbReference type="GO" id="GO:0097621">
    <property type="term" value="F:monoamine oxidase activity"/>
    <property type="evidence" value="ECO:0007669"/>
    <property type="project" value="UniProtKB-EC"/>
</dbReference>
<dbReference type="SUPFAM" id="SSF54373">
    <property type="entry name" value="FAD-linked reductases, C-terminal domain"/>
    <property type="match status" value="1"/>
</dbReference>
<dbReference type="Gene3D" id="1.10.405.10">
    <property type="entry name" value="Guanine Nucleotide Dissociation Inhibitor, domain 1"/>
    <property type="match status" value="1"/>
</dbReference>
<dbReference type="SUPFAM" id="SSF55298">
    <property type="entry name" value="YjgF-like"/>
    <property type="match status" value="1"/>
</dbReference>
<comment type="caution">
    <text evidence="8">The sequence shown here is derived from an EMBL/GenBank/DDBJ whole genome shotgun (WGS) entry which is preliminary data.</text>
</comment>
<dbReference type="EMBL" id="RCNU01000013">
    <property type="protein sequence ID" value="RWQ92349.1"/>
    <property type="molecule type" value="Genomic_DNA"/>
</dbReference>
<dbReference type="CDD" id="cd00448">
    <property type="entry name" value="YjgF_YER057c_UK114_family"/>
    <property type="match status" value="1"/>
</dbReference>
<dbReference type="InterPro" id="IPR002937">
    <property type="entry name" value="Amino_oxidase"/>
</dbReference>
<dbReference type="Gene3D" id="3.30.1330.40">
    <property type="entry name" value="RutC-like"/>
    <property type="match status" value="1"/>
</dbReference>
<evidence type="ECO:0000256" key="3">
    <source>
        <dbReference type="ARBA" id="ARBA00023002"/>
    </source>
</evidence>
<feature type="binding site" evidence="5">
    <location>
        <position position="382"/>
    </location>
    <ligand>
        <name>FAD</name>
        <dbReference type="ChEBI" id="CHEBI:57692"/>
    </ligand>
</feature>
<dbReference type="InterPro" id="IPR050703">
    <property type="entry name" value="Flavin_MAO"/>
</dbReference>
<comment type="similarity">
    <text evidence="2 6">Belongs to the flavin monoamine oxidase family.</text>
</comment>
<dbReference type="Pfam" id="PF01042">
    <property type="entry name" value="Ribonuc_L-PSP"/>
    <property type="match status" value="1"/>
</dbReference>
<dbReference type="Proteomes" id="UP000283841">
    <property type="component" value="Unassembled WGS sequence"/>
</dbReference>
<dbReference type="PANTHER" id="PTHR43563:SF14">
    <property type="entry name" value="AMINE OXIDASE"/>
    <property type="match status" value="1"/>
</dbReference>
<dbReference type="RefSeq" id="XP_028481994.1">
    <property type="nucleotide sequence ID" value="XM_028631407.1"/>
</dbReference>
<accession>A0A443HKK0</accession>
<evidence type="ECO:0000313" key="9">
    <source>
        <dbReference type="Proteomes" id="UP000283841"/>
    </source>
</evidence>
<feature type="binding site" evidence="5">
    <location>
        <position position="161"/>
    </location>
    <ligand>
        <name>FAD</name>
        <dbReference type="ChEBI" id="CHEBI:57692"/>
    </ligand>
</feature>
<dbReference type="Gene3D" id="3.50.50.60">
    <property type="entry name" value="FAD/NAD(P)-binding domain"/>
    <property type="match status" value="1"/>
</dbReference>
<dbReference type="VEuPathDB" id="FungiDB:C8Q69DRAFT_478872"/>
<feature type="binding site" evidence="5">
    <location>
        <begin position="180"/>
        <end position="181"/>
    </location>
    <ligand>
        <name>FAD</name>
        <dbReference type="ChEBI" id="CHEBI:57692"/>
    </ligand>
</feature>
<evidence type="ECO:0000256" key="2">
    <source>
        <dbReference type="ARBA" id="ARBA00005995"/>
    </source>
</evidence>
<evidence type="ECO:0000256" key="4">
    <source>
        <dbReference type="ARBA" id="ARBA00048448"/>
    </source>
</evidence>
<dbReference type="EC" id="1.4.3.-" evidence="6"/>
<keyword evidence="9" id="KW-1185">Reference proteome</keyword>
<dbReference type="InterPro" id="IPR036188">
    <property type="entry name" value="FAD/NAD-bd_sf"/>
</dbReference>
<keyword evidence="3 6" id="KW-0560">Oxidoreductase</keyword>
<feature type="binding site" evidence="5">
    <location>
        <position position="492"/>
    </location>
    <ligand>
        <name>substrate</name>
    </ligand>
</feature>
<keyword evidence="6" id="KW-0285">Flavoprotein</keyword>
<dbReference type="AlphaFoldDB" id="A0A443HKK0"/>
<proteinExistence type="inferred from homology"/>
<protein>
    <recommendedName>
        <fullName evidence="6">Amine oxidase</fullName>
        <ecNumber evidence="6">1.4.3.-</ecNumber>
    </recommendedName>
</protein>
<evidence type="ECO:0000313" key="8">
    <source>
        <dbReference type="EMBL" id="RWQ92349.1"/>
    </source>
</evidence>
<evidence type="ECO:0000256" key="5">
    <source>
        <dbReference type="PIRSR" id="PIRSR601613-1"/>
    </source>
</evidence>
<comment type="catalytic activity">
    <reaction evidence="4">
        <text>a secondary aliphatic amine + O2 + H2O = a primary amine + an aldehyde + H2O2</text>
        <dbReference type="Rhea" id="RHEA:26414"/>
        <dbReference type="ChEBI" id="CHEBI:15377"/>
        <dbReference type="ChEBI" id="CHEBI:15379"/>
        <dbReference type="ChEBI" id="CHEBI:16240"/>
        <dbReference type="ChEBI" id="CHEBI:17478"/>
        <dbReference type="ChEBI" id="CHEBI:58855"/>
        <dbReference type="ChEBI" id="CHEBI:65296"/>
        <dbReference type="EC" id="1.4.3.4"/>
    </reaction>
</comment>
<name>A0A443HKK0_BYSSP</name>
<dbReference type="InterPro" id="IPR035959">
    <property type="entry name" value="RutC-like_sf"/>
</dbReference>
<dbReference type="Gene3D" id="3.90.660.10">
    <property type="match status" value="1"/>
</dbReference>
<dbReference type="InterPro" id="IPR006175">
    <property type="entry name" value="YjgF/YER057c/UK114"/>
</dbReference>
<evidence type="ECO:0000256" key="6">
    <source>
        <dbReference type="RuleBase" id="RU362067"/>
    </source>
</evidence>
<keyword evidence="6" id="KW-0274">FAD</keyword>
<dbReference type="STRING" id="264951.A0A443HKK0"/>
<dbReference type="PANTHER" id="PTHR43563">
    <property type="entry name" value="AMINE OXIDASE"/>
    <property type="match status" value="1"/>
</dbReference>
<feature type="binding site" evidence="5">
    <location>
        <position position="580"/>
    </location>
    <ligand>
        <name>FAD</name>
        <dbReference type="ChEBI" id="CHEBI:57692"/>
    </ligand>
</feature>
<feature type="domain" description="Amine oxidase" evidence="7">
    <location>
        <begin position="160"/>
        <end position="604"/>
    </location>
</feature>
<dbReference type="Pfam" id="PF01593">
    <property type="entry name" value="Amino_oxidase"/>
    <property type="match status" value="1"/>
</dbReference>
<evidence type="ECO:0000256" key="1">
    <source>
        <dbReference type="ARBA" id="ARBA00001974"/>
    </source>
</evidence>
<reference evidence="8 9" key="1">
    <citation type="journal article" date="2018" name="Front. Microbiol.">
        <title>Genomic and genetic insights into a cosmopolitan fungus, Paecilomyces variotii (Eurotiales).</title>
        <authorList>
            <person name="Urquhart A.S."/>
            <person name="Mondo S.J."/>
            <person name="Makela M.R."/>
            <person name="Hane J.K."/>
            <person name="Wiebenga A."/>
            <person name="He G."/>
            <person name="Mihaltcheva S."/>
            <person name="Pangilinan J."/>
            <person name="Lipzen A."/>
            <person name="Barry K."/>
            <person name="de Vries R.P."/>
            <person name="Grigoriev I.V."/>
            <person name="Idnurm A."/>
        </authorList>
    </citation>
    <scope>NUCLEOTIDE SEQUENCE [LARGE SCALE GENOMIC DNA]</scope>
    <source>
        <strain evidence="8 9">CBS 101075</strain>
    </source>
</reference>
<evidence type="ECO:0000259" key="7">
    <source>
        <dbReference type="Pfam" id="PF01593"/>
    </source>
</evidence>
<comment type="cofactor">
    <cofactor evidence="1 6">
        <name>FAD</name>
        <dbReference type="ChEBI" id="CHEBI:57692"/>
    </cofactor>
</comment>
<dbReference type="GeneID" id="39600684"/>
<gene>
    <name evidence="8" type="ORF">C8Q69DRAFT_478872</name>
</gene>
<dbReference type="SUPFAM" id="SSF51905">
    <property type="entry name" value="FAD/NAD(P)-binding domain"/>
    <property type="match status" value="1"/>
</dbReference>
<dbReference type="InterPro" id="IPR001613">
    <property type="entry name" value="Flavin_amine_oxidase"/>
</dbReference>
<sequence length="614" mass="67052">MAKLVEQVDLSNTKAAYYAPVTVSKSSSSLIHMSGQPGTSKDGHVPSDYESQIHLALLNLKKLIYAAGASIHHIAKINIYIVNYNPAERKHVRHIQRFLRGHRPAMTLVPVQQLALPEWLIEIDAAVAGPSTTLVPAPRMPTSRLHSAEVIDVIVIGGGLSGLTAAENVLKSGLSCVVFEARDRVGGKTWSSPLNIGTGVVELGAAWINDTNQSRAYALAKRFNAELILQNSNGDCVLQSFDGSCSTFPYGELPPFDELTVKDVAAIRDTVQADCLAVDTFQPRDTYLDSLTFEAYLRSKGASREALATATVWSRAMLGQEPRDISALYFLNYCKSGGGLLQMRSDRKDGGQYLRIRQGTQFLAKELAARLPEGVVRLSTRVKSIRQVISRAVEVHVSGQDGPRAYIARKVICSVATPVLRTIEFSPPLSLEKKILVDSTTYGYYTKVLLVFKSPFWIAKGFCGLAQSFVGPASLIRDTSSPEDDKHVLTCFLAGDFGRAWAQLLAEERKKRLLQQVSTLFNEPEPTLQGNLVQTLHYDWLTDEFAGWGCPCICMGPGVLDTVGDALRETSGDVHFVGTETAGEWKGYMEGAIRSGERGATEVLADLTKDSARL</sequence>